<dbReference type="GO" id="GO:0097367">
    <property type="term" value="F:carbohydrate derivative binding"/>
    <property type="evidence" value="ECO:0007669"/>
    <property type="project" value="InterPro"/>
</dbReference>
<dbReference type="SUPFAM" id="SSF53697">
    <property type="entry name" value="SIS domain"/>
    <property type="match status" value="1"/>
</dbReference>
<dbReference type="EMBL" id="JACVDC010000085">
    <property type="protein sequence ID" value="MBC9798017.1"/>
    <property type="molecule type" value="Genomic_DNA"/>
</dbReference>
<proteinExistence type="predicted"/>
<dbReference type="InterPro" id="IPR046348">
    <property type="entry name" value="SIS_dom_sf"/>
</dbReference>
<feature type="non-terminal residue" evidence="2">
    <location>
        <position position="1"/>
    </location>
</feature>
<dbReference type="Pfam" id="PF13580">
    <property type="entry name" value="SIS_2"/>
    <property type="match status" value="1"/>
</dbReference>
<protein>
    <submittedName>
        <fullName evidence="2">SIS domain-containing protein</fullName>
    </submittedName>
</protein>
<evidence type="ECO:0000259" key="1">
    <source>
        <dbReference type="PROSITE" id="PS51464"/>
    </source>
</evidence>
<dbReference type="AlphaFoldDB" id="A0A926JUX7"/>
<dbReference type="PROSITE" id="PS51464">
    <property type="entry name" value="SIS"/>
    <property type="match status" value="1"/>
</dbReference>
<dbReference type="GO" id="GO:1901135">
    <property type="term" value="P:carbohydrate derivative metabolic process"/>
    <property type="evidence" value="ECO:0007669"/>
    <property type="project" value="InterPro"/>
</dbReference>
<reference evidence="2 3" key="1">
    <citation type="submission" date="2020-09" db="EMBL/GenBank/DDBJ databases">
        <title>Sinomicrobium weinanense sp. nov., a halophilic bacteria isolated from saline-alkali soil.</title>
        <authorList>
            <person name="Wu P."/>
            <person name="Ren H."/>
            <person name="Mei Y."/>
            <person name="Liang Y."/>
            <person name="Chen Z."/>
        </authorList>
    </citation>
    <scope>NUCLEOTIDE SEQUENCE [LARGE SCALE GENOMIC DNA]</scope>
    <source>
        <strain evidence="2 3">FJxs</strain>
    </source>
</reference>
<gene>
    <name evidence="2" type="ORF">IBL28_18740</name>
</gene>
<sequence>EILWNKYTFDTSDLIIVISNSGRNALPIEMAMKAKQEGLKVIAITSLKQSKKINRKPKRS</sequence>
<organism evidence="2 3">
    <name type="scientific">Sinomicrobium weinanense</name>
    <dbReference type="NCBI Taxonomy" id="2842200"/>
    <lineage>
        <taxon>Bacteria</taxon>
        <taxon>Pseudomonadati</taxon>
        <taxon>Bacteroidota</taxon>
        <taxon>Flavobacteriia</taxon>
        <taxon>Flavobacteriales</taxon>
        <taxon>Flavobacteriaceae</taxon>
        <taxon>Sinomicrobium</taxon>
    </lineage>
</organism>
<evidence type="ECO:0000313" key="2">
    <source>
        <dbReference type="EMBL" id="MBC9798017.1"/>
    </source>
</evidence>
<dbReference type="Gene3D" id="3.40.50.10490">
    <property type="entry name" value="Glucose-6-phosphate isomerase like protein, domain 1"/>
    <property type="match status" value="1"/>
</dbReference>
<name>A0A926JUX7_9FLAO</name>
<dbReference type="Proteomes" id="UP000653730">
    <property type="component" value="Unassembled WGS sequence"/>
</dbReference>
<evidence type="ECO:0000313" key="3">
    <source>
        <dbReference type="Proteomes" id="UP000653730"/>
    </source>
</evidence>
<dbReference type="RefSeq" id="WP_187967143.1">
    <property type="nucleotide sequence ID" value="NZ_JACVDC010000085.1"/>
</dbReference>
<accession>A0A926JUX7</accession>
<keyword evidence="3" id="KW-1185">Reference proteome</keyword>
<dbReference type="InterPro" id="IPR001347">
    <property type="entry name" value="SIS_dom"/>
</dbReference>
<comment type="caution">
    <text evidence="2">The sequence shown here is derived from an EMBL/GenBank/DDBJ whole genome shotgun (WGS) entry which is preliminary data.</text>
</comment>
<feature type="domain" description="SIS" evidence="1">
    <location>
        <begin position="1"/>
        <end position="60"/>
    </location>
</feature>